<evidence type="ECO:0000256" key="4">
    <source>
        <dbReference type="ARBA" id="ARBA00047683"/>
    </source>
</evidence>
<dbReference type="GO" id="GO:0004048">
    <property type="term" value="F:anthranilate phosphoribosyltransferase activity"/>
    <property type="evidence" value="ECO:0007669"/>
    <property type="project" value="TreeGrafter"/>
</dbReference>
<dbReference type="GO" id="GO:0005829">
    <property type="term" value="C:cytosol"/>
    <property type="evidence" value="ECO:0007669"/>
    <property type="project" value="TreeGrafter"/>
</dbReference>
<evidence type="ECO:0000256" key="1">
    <source>
        <dbReference type="ARBA" id="ARBA00012266"/>
    </source>
</evidence>
<dbReference type="STRING" id="584787.GCA_001247655_03992"/>
<proteinExistence type="predicted"/>
<comment type="caution">
    <text evidence="6">The sequence shown here is derived from an EMBL/GenBank/DDBJ whole genome shotgun (WGS) entry which is preliminary data.</text>
</comment>
<dbReference type="PRINTS" id="PR00099">
    <property type="entry name" value="CPSGATASE"/>
</dbReference>
<dbReference type="NCBIfam" id="TIGR00566">
    <property type="entry name" value="trpG_papA"/>
    <property type="match status" value="1"/>
</dbReference>
<dbReference type="PANTHER" id="PTHR43418:SF2">
    <property type="entry name" value="BIFUNCTIONAL PROTEIN TRPGD"/>
    <property type="match status" value="1"/>
</dbReference>
<evidence type="ECO:0000256" key="2">
    <source>
        <dbReference type="ARBA" id="ARBA00022962"/>
    </source>
</evidence>
<organism evidence="6 7">
    <name type="scientific">Gallaecimonas pentaromativorans</name>
    <dbReference type="NCBI Taxonomy" id="584787"/>
    <lineage>
        <taxon>Bacteria</taxon>
        <taxon>Pseudomonadati</taxon>
        <taxon>Pseudomonadota</taxon>
        <taxon>Gammaproteobacteria</taxon>
        <taxon>Enterobacterales</taxon>
        <taxon>Gallaecimonadaceae</taxon>
        <taxon>Gallaecimonas</taxon>
    </lineage>
</organism>
<dbReference type="EMBL" id="RJUL01000006">
    <property type="protein sequence ID" value="ROQ24964.1"/>
    <property type="molecule type" value="Genomic_DNA"/>
</dbReference>
<keyword evidence="7" id="KW-1185">Reference proteome</keyword>
<dbReference type="PANTHER" id="PTHR43418">
    <property type="entry name" value="MULTIFUNCTIONAL TRYPTOPHAN BIOSYNTHESIS PROTEIN-RELATED"/>
    <property type="match status" value="1"/>
</dbReference>
<sequence length="192" mass="20622">MIVLLDNLDSFTYNLVDDCRRLGEEVVIYRNTVSVDTIMNKLASTPDAVLLLSPGPGNPQSAGNLMAVLQKALGRYPILGVCLGHQALVEATGGSLKRSPLPRHGKAFRLNIKPHALFDGMGEAPMVGRYHSLVADTVSAELDVVADTEQQVMAVVHKSAPAIGLQFHPESLLTRDGHKLLVNALRLLRGAA</sequence>
<reference evidence="6 7" key="1">
    <citation type="submission" date="2018-11" db="EMBL/GenBank/DDBJ databases">
        <title>Genomic Encyclopedia of Type Strains, Phase IV (KMG-IV): sequencing the most valuable type-strain genomes for metagenomic binning, comparative biology and taxonomic classification.</title>
        <authorList>
            <person name="Goeker M."/>
        </authorList>
    </citation>
    <scope>NUCLEOTIDE SEQUENCE [LARGE SCALE GENOMIC DNA]</scope>
    <source>
        <strain evidence="6 7">DSM 21945</strain>
    </source>
</reference>
<dbReference type="CDD" id="cd01743">
    <property type="entry name" value="GATase1_Anthranilate_Synthase"/>
    <property type="match status" value="1"/>
</dbReference>
<dbReference type="Gene3D" id="3.40.50.880">
    <property type="match status" value="1"/>
</dbReference>
<name>A0A3N1NYR3_9GAMM</name>
<evidence type="ECO:0000259" key="5">
    <source>
        <dbReference type="Pfam" id="PF00117"/>
    </source>
</evidence>
<accession>A0A3N1NYR3</accession>
<dbReference type="Pfam" id="PF00117">
    <property type="entry name" value="GATase"/>
    <property type="match status" value="1"/>
</dbReference>
<comment type="catalytic activity">
    <reaction evidence="4">
        <text>chorismate + L-glutamine = anthranilate + pyruvate + L-glutamate + H(+)</text>
        <dbReference type="Rhea" id="RHEA:21732"/>
        <dbReference type="ChEBI" id="CHEBI:15361"/>
        <dbReference type="ChEBI" id="CHEBI:15378"/>
        <dbReference type="ChEBI" id="CHEBI:16567"/>
        <dbReference type="ChEBI" id="CHEBI:29748"/>
        <dbReference type="ChEBI" id="CHEBI:29985"/>
        <dbReference type="ChEBI" id="CHEBI:58359"/>
        <dbReference type="EC" id="4.1.3.27"/>
    </reaction>
</comment>
<dbReference type="InterPro" id="IPR029062">
    <property type="entry name" value="Class_I_gatase-like"/>
</dbReference>
<keyword evidence="2" id="KW-0315">Glutamine amidotransferase</keyword>
<dbReference type="InterPro" id="IPR006221">
    <property type="entry name" value="TrpG/PapA_dom"/>
</dbReference>
<dbReference type="GO" id="GO:0000162">
    <property type="term" value="P:L-tryptophan biosynthetic process"/>
    <property type="evidence" value="ECO:0007669"/>
    <property type="project" value="TreeGrafter"/>
</dbReference>
<dbReference type="PROSITE" id="PS51273">
    <property type="entry name" value="GATASE_TYPE_1"/>
    <property type="match status" value="1"/>
</dbReference>
<dbReference type="PRINTS" id="PR00097">
    <property type="entry name" value="ANTSNTHASEII"/>
</dbReference>
<dbReference type="EC" id="4.1.3.27" evidence="1"/>
<feature type="domain" description="Glutamine amidotransferase" evidence="5">
    <location>
        <begin position="3"/>
        <end position="184"/>
    </location>
</feature>
<dbReference type="SUPFAM" id="SSF52317">
    <property type="entry name" value="Class I glutamine amidotransferase-like"/>
    <property type="match status" value="1"/>
</dbReference>
<dbReference type="AlphaFoldDB" id="A0A3N1NYR3"/>
<dbReference type="PRINTS" id="PR00096">
    <property type="entry name" value="GATASE"/>
</dbReference>
<dbReference type="RefSeq" id="WP_123421844.1">
    <property type="nucleotide sequence ID" value="NZ_RJUL01000006.1"/>
</dbReference>
<evidence type="ECO:0000256" key="3">
    <source>
        <dbReference type="ARBA" id="ARBA00023239"/>
    </source>
</evidence>
<dbReference type="InterPro" id="IPR050472">
    <property type="entry name" value="Anth_synth/Amidotransfase"/>
</dbReference>
<dbReference type="GO" id="GO:0004049">
    <property type="term" value="F:anthranilate synthase activity"/>
    <property type="evidence" value="ECO:0007669"/>
    <property type="project" value="UniProtKB-EC"/>
</dbReference>
<dbReference type="GO" id="GO:0002047">
    <property type="term" value="P:phenazine biosynthetic process"/>
    <property type="evidence" value="ECO:0007669"/>
    <property type="project" value="TreeGrafter"/>
</dbReference>
<evidence type="ECO:0000313" key="7">
    <source>
        <dbReference type="Proteomes" id="UP000268033"/>
    </source>
</evidence>
<keyword evidence="3" id="KW-0456">Lyase</keyword>
<dbReference type="InterPro" id="IPR017926">
    <property type="entry name" value="GATASE"/>
</dbReference>
<dbReference type="FunFam" id="3.40.50.880:FF:000003">
    <property type="entry name" value="Anthranilate synthase component II"/>
    <property type="match status" value="1"/>
</dbReference>
<gene>
    <name evidence="6" type="ORF">EDC28_106212</name>
</gene>
<evidence type="ECO:0000313" key="6">
    <source>
        <dbReference type="EMBL" id="ROQ24964.1"/>
    </source>
</evidence>
<dbReference type="Proteomes" id="UP000268033">
    <property type="component" value="Unassembled WGS sequence"/>
</dbReference>
<protein>
    <recommendedName>
        <fullName evidence="1">anthranilate synthase</fullName>
        <ecNumber evidence="1">4.1.3.27</ecNumber>
    </recommendedName>
</protein>